<keyword evidence="2" id="KW-1185">Reference proteome</keyword>
<proteinExistence type="predicted"/>
<dbReference type="Pfam" id="PF11651">
    <property type="entry name" value="P22_CoatProtein"/>
    <property type="match status" value="1"/>
</dbReference>
<comment type="caution">
    <text evidence="1">The sequence shown here is derived from an EMBL/GenBank/DDBJ whole genome shotgun (WGS) entry which is preliminary data.</text>
</comment>
<sequence length="400" mass="42649">MSNSLLTINMITNEAVRLFSQTNAFLRTVNRQYDDQFARSGAKIGNTLRIRLPNDYVVNNGPAITPQGTNEQNTTLTVATQKNVPISFGTAEKTMSLDDFSERILAPAINRLAASVAGDLMTVANSAANISFKTDGSGNLITPDAGTWLNAGAQLDYNLSPKMDRKIILDPLTQARTVTSLAGLFNPQRKVSDQYETGMLTTDTLGFDWMSDQTTQTHTVGTFSAGTVSTAGQTGNTLVTNAITGTLNAGDIITIQGVNAINRLTGKDQGQLRQFVVTANVLTGATSIPIYPAIVPAPAAFNTVTASPGTSAPISLVLPASSTYRQNLAYYPEAFTLATADLEMPTSGVVEAARAEFDGVAMRLITAYDVMSDNLVTRIDILYGFTAIRPEWASIVADVL</sequence>
<accession>A0A9N8RXZ3</accession>
<dbReference type="Proteomes" id="UP000789704">
    <property type="component" value="Unassembled WGS sequence"/>
</dbReference>
<gene>
    <name evidence="1" type="ORF">LMG31841_02914</name>
</gene>
<evidence type="ECO:0000313" key="1">
    <source>
        <dbReference type="EMBL" id="CAG4900757.1"/>
    </source>
</evidence>
<reference evidence="1" key="1">
    <citation type="submission" date="2021-04" db="EMBL/GenBank/DDBJ databases">
        <authorList>
            <person name="Vanwijnsberghe S."/>
        </authorList>
    </citation>
    <scope>NUCLEOTIDE SEQUENCE</scope>
    <source>
        <strain evidence="1">LMG 31841</strain>
    </source>
</reference>
<dbReference type="AlphaFoldDB" id="A0A9N8RXZ3"/>
<dbReference type="Gene3D" id="2.40.30.240">
    <property type="match status" value="1"/>
</dbReference>
<evidence type="ECO:0008006" key="3">
    <source>
        <dbReference type="Google" id="ProtNLM"/>
    </source>
</evidence>
<protein>
    <recommendedName>
        <fullName evidence="3">P22 coat-protein 5 family protein</fullName>
    </recommendedName>
</protein>
<dbReference type="RefSeq" id="WP_228877697.1">
    <property type="nucleotide sequence ID" value="NZ_CAJQZC010000005.1"/>
</dbReference>
<dbReference type="EMBL" id="CAJQZC010000005">
    <property type="protein sequence ID" value="CAG4900757.1"/>
    <property type="molecule type" value="Genomic_DNA"/>
</dbReference>
<evidence type="ECO:0000313" key="2">
    <source>
        <dbReference type="Proteomes" id="UP000789704"/>
    </source>
</evidence>
<dbReference type="InterPro" id="IPR024659">
    <property type="entry name" value="Phage_coat_Gp5"/>
</dbReference>
<name>A0A9N8RXZ3_9BURK</name>
<organism evidence="1 2">
    <name type="scientific">Paraburkholderia saeva</name>
    <dbReference type="NCBI Taxonomy" id="2777537"/>
    <lineage>
        <taxon>Bacteria</taxon>
        <taxon>Pseudomonadati</taxon>
        <taxon>Pseudomonadota</taxon>
        <taxon>Betaproteobacteria</taxon>
        <taxon>Burkholderiales</taxon>
        <taxon>Burkholderiaceae</taxon>
        <taxon>Paraburkholderia</taxon>
    </lineage>
</organism>